<reference evidence="2" key="1">
    <citation type="submission" date="2014-09" db="EMBL/GenBank/DDBJ databases">
        <authorList>
            <person name="Magalhaes I.L.F."/>
            <person name="Oliveira U."/>
            <person name="Santos F.R."/>
            <person name="Vidigal T.H.D.A."/>
            <person name="Brescovit A.D."/>
            <person name="Santos A.J."/>
        </authorList>
    </citation>
    <scope>NUCLEOTIDE SEQUENCE</scope>
    <source>
        <tissue evidence="2">Shoot tissue taken approximately 20 cm above the soil surface</tissue>
    </source>
</reference>
<feature type="transmembrane region" description="Helical" evidence="1">
    <location>
        <begin position="26"/>
        <end position="48"/>
    </location>
</feature>
<keyword evidence="1" id="KW-0812">Transmembrane</keyword>
<protein>
    <submittedName>
        <fullName evidence="2">Uncharacterized protein</fullName>
    </submittedName>
</protein>
<organism evidence="2">
    <name type="scientific">Arundo donax</name>
    <name type="common">Giant reed</name>
    <name type="synonym">Donax arundinaceus</name>
    <dbReference type="NCBI Taxonomy" id="35708"/>
    <lineage>
        <taxon>Eukaryota</taxon>
        <taxon>Viridiplantae</taxon>
        <taxon>Streptophyta</taxon>
        <taxon>Embryophyta</taxon>
        <taxon>Tracheophyta</taxon>
        <taxon>Spermatophyta</taxon>
        <taxon>Magnoliopsida</taxon>
        <taxon>Liliopsida</taxon>
        <taxon>Poales</taxon>
        <taxon>Poaceae</taxon>
        <taxon>PACMAD clade</taxon>
        <taxon>Arundinoideae</taxon>
        <taxon>Arundineae</taxon>
        <taxon>Arundo</taxon>
    </lineage>
</organism>
<accession>A0A0A9DD82</accession>
<evidence type="ECO:0000256" key="1">
    <source>
        <dbReference type="SAM" id="Phobius"/>
    </source>
</evidence>
<name>A0A0A9DD82_ARUDO</name>
<dbReference type="EMBL" id="GBRH01212094">
    <property type="protein sequence ID" value="JAD85801.1"/>
    <property type="molecule type" value="Transcribed_RNA"/>
</dbReference>
<reference evidence="2" key="2">
    <citation type="journal article" date="2015" name="Data Brief">
        <title>Shoot transcriptome of the giant reed, Arundo donax.</title>
        <authorList>
            <person name="Barrero R.A."/>
            <person name="Guerrero F.D."/>
            <person name="Moolhuijzen P."/>
            <person name="Goolsby J.A."/>
            <person name="Tidwell J."/>
            <person name="Bellgard S.E."/>
            <person name="Bellgard M.I."/>
        </authorList>
    </citation>
    <scope>NUCLEOTIDE SEQUENCE</scope>
    <source>
        <tissue evidence="2">Shoot tissue taken approximately 20 cm above the soil surface</tissue>
    </source>
</reference>
<evidence type="ECO:0000313" key="2">
    <source>
        <dbReference type="EMBL" id="JAD85801.1"/>
    </source>
</evidence>
<keyword evidence="1" id="KW-0472">Membrane</keyword>
<sequence length="90" mass="10587">MPGMLVVYVAHTNNNPWLPSCANKAILLWIPLLKTLHNFLNIFLMLLLPKFLRLHGRPHLSQIDTVVDQCRYWKDHEDNRDPSKLHQVVH</sequence>
<keyword evidence="1" id="KW-1133">Transmembrane helix</keyword>
<proteinExistence type="predicted"/>
<dbReference type="AlphaFoldDB" id="A0A0A9DD82"/>